<dbReference type="InterPro" id="IPR003870">
    <property type="entry name" value="DUF222"/>
</dbReference>
<gene>
    <name evidence="3" type="ORF">RVF87_06950</name>
</gene>
<evidence type="ECO:0000259" key="2">
    <source>
        <dbReference type="Pfam" id="PF02720"/>
    </source>
</evidence>
<evidence type="ECO:0000313" key="4">
    <source>
        <dbReference type="Proteomes" id="UP001479933"/>
    </source>
</evidence>
<sequence length="535" mass="57306">MAVATMGPAGRTGVVGASVQVTDEAIVMCVPRPETVGKPQSDDAAALVFAAHAESVGGLLRWYRYQAVYGLLRTRMAQADATGATDVYTRVYDPLCQVAASYATVAGVRQCTAERFVEAAQACFERIPAVGRLLRDGVITAAWFQRVVEQTALVDDAELLAFIDAEIAHRLTTMGGLSARRVEDAVAAIVAEHDRDAVTVTREQAKAAKKMVINPLNDTASEVIVTTTPEDALLCKDAIDAVIAGVCRHDPRTRGQLRADAAVARMAGVPFTCECQRDDCGAELSEAQVAARCARIVVHVVTRQETLDGVSEVPAVMDGHGPISAAHVRDLAARPDAVCRPLQVADLADRMCQPGNPYRPTAALDTAVRGLFGTCSWAGCDRPAWRCELDHVTEFDHTAPAAGGPTCLCNLNPKCTFHHGLKTHADGWLDDQIVDANGVVWTEVTTPEGVTVRQQAANTWLLPELGLIPCSHPDTEAGTTHPGIGHAEHAPEQTSSRVQAKHRYRMQRRAANRRAREAQEARVAAMAAADGQPPF</sequence>
<name>A0ABZ2U583_9ACTN</name>
<dbReference type="Pfam" id="PF02720">
    <property type="entry name" value="DUF222"/>
    <property type="match status" value="1"/>
</dbReference>
<organism evidence="3 4">
    <name type="scientific">Gordonia hydrophobica</name>
    <dbReference type="NCBI Taxonomy" id="40516"/>
    <lineage>
        <taxon>Bacteria</taxon>
        <taxon>Bacillati</taxon>
        <taxon>Actinomycetota</taxon>
        <taxon>Actinomycetes</taxon>
        <taxon>Mycobacteriales</taxon>
        <taxon>Gordoniaceae</taxon>
        <taxon>Gordonia</taxon>
    </lineage>
</organism>
<evidence type="ECO:0000313" key="3">
    <source>
        <dbReference type="EMBL" id="WYY08787.1"/>
    </source>
</evidence>
<dbReference type="Proteomes" id="UP001479933">
    <property type="component" value="Chromosome"/>
</dbReference>
<protein>
    <submittedName>
        <fullName evidence="3">DUF222 domain-containing protein</fullName>
    </submittedName>
</protein>
<dbReference type="RefSeq" id="WP_066172482.1">
    <property type="nucleotide sequence ID" value="NZ_CP136137.1"/>
</dbReference>
<reference evidence="3 4" key="1">
    <citation type="journal article" date="2023" name="Virus Evol.">
        <title>Computational host range prediction-The good, the bad, and the ugly.</title>
        <authorList>
            <person name="Howell A.A."/>
            <person name="Versoza C.J."/>
            <person name="Pfeifer S.P."/>
        </authorList>
    </citation>
    <scope>NUCLEOTIDE SEQUENCE [LARGE SCALE GENOMIC DNA]</scope>
    <source>
        <strain evidence="3 4">1610/1b</strain>
    </source>
</reference>
<feature type="region of interest" description="Disordered" evidence="1">
    <location>
        <begin position="475"/>
        <end position="504"/>
    </location>
</feature>
<dbReference type="EMBL" id="CP136137">
    <property type="protein sequence ID" value="WYY08787.1"/>
    <property type="molecule type" value="Genomic_DNA"/>
</dbReference>
<keyword evidence="4" id="KW-1185">Reference proteome</keyword>
<evidence type="ECO:0000256" key="1">
    <source>
        <dbReference type="SAM" id="MobiDB-lite"/>
    </source>
</evidence>
<proteinExistence type="predicted"/>
<accession>A0ABZ2U583</accession>
<feature type="domain" description="DUF222" evidence="2">
    <location>
        <begin position="92"/>
        <end position="369"/>
    </location>
</feature>